<sequence length="710" mass="80207">MGRLTTLATCQLNQWALDFDGNRDRILEAIRKAKNAGAKLILTPELCVPGYGLLDHFLELDVYDHSWEVVVEILSHPDCQDIIIDLGLPVRHRGNPFNCRVIALNKRIIAIRPKIWLCNDGNYREMRYFTAWDQRRVETHDLPPIIQQLNGQLECPIGDIIFETKDAIFTTETCEELWTPDSPHANYSLMGVEIILNSSGSHHELRKLDTRINLIREATAKSGGVYMYSNQRGCDGDRVYYDGCSMILTNGQIVAQGSQFSLQDVEVLTSTIDLDDIWSSRSSRSRAAQSMKAPQYERLKIDFAMTTARSAHRGSYRAAESIAARYHKPEEEIALGPACWLWDYLRRSKQAGYLVPLSGGIDSCATATIVYSMCRLVIQEIKLGNQQVIEDATRLYGGKDVTNMTAQDFCNKIFCTVYMGMKTQSSVETRQRAKDLAAAIGAHHIDMNIDEMFAATKSIVGAALDIDPKFRVHGGSHAENIALQNFQSRSRMVVAYGLAQLVNFSRGNQGNFLVLGSANVDEALRGYLTKYDCSSADVNPIGGISKTDLKKFIAWAEHAFGLPVLHEFLDAVPTAELEPITKDYVQSDEADMGMTYEQLSVYGYLRKVRKFGVYSMWQKLCVDWQDQHTPREVYKKVRDFFFYYSINRHKMTTITPAYHAEQYAPDDNRYDLRPFLYPGFSYAHRKIENELKIMEEGEAGPVLGAGAINV</sequence>
<dbReference type="EMBL" id="JBFMKM010000008">
    <property type="protein sequence ID" value="KAL1304873.1"/>
    <property type="molecule type" value="Genomic_DNA"/>
</dbReference>
<dbReference type="PIRSF" id="PIRSF006630">
    <property type="entry name" value="NADS_GAT"/>
    <property type="match status" value="1"/>
</dbReference>
<evidence type="ECO:0000256" key="2">
    <source>
        <dbReference type="ARBA" id="ARBA00007145"/>
    </source>
</evidence>
<comment type="pathway">
    <text evidence="1 7">Cofactor biosynthesis; NAD(+) biosynthesis; NAD(+) from deamido-NAD(+) (L-Gln route): step 1/1.</text>
</comment>
<proteinExistence type="inferred from homology"/>
<evidence type="ECO:0000256" key="3">
    <source>
        <dbReference type="ARBA" id="ARBA00022598"/>
    </source>
</evidence>
<comment type="similarity">
    <text evidence="2 7">In the C-terminal section; belongs to the NAD synthetase family.</text>
</comment>
<accession>A0ABR3PFD7</accession>
<dbReference type="GeneID" id="95977496"/>
<dbReference type="InterPro" id="IPR014729">
    <property type="entry name" value="Rossmann-like_a/b/a_fold"/>
</dbReference>
<keyword evidence="5 7" id="KW-0067">ATP-binding</keyword>
<evidence type="ECO:0000259" key="8">
    <source>
        <dbReference type="PROSITE" id="PS50263"/>
    </source>
</evidence>
<dbReference type="InterPro" id="IPR022310">
    <property type="entry name" value="NAD/GMP_synthase"/>
</dbReference>
<dbReference type="InterPro" id="IPR003694">
    <property type="entry name" value="NAD_synthase"/>
</dbReference>
<dbReference type="PROSITE" id="PS50263">
    <property type="entry name" value="CN_HYDROLASE"/>
    <property type="match status" value="1"/>
</dbReference>
<protein>
    <recommendedName>
        <fullName evidence="7">Glutamine-dependent NAD(+) synthetase</fullName>
        <ecNumber evidence="7">6.3.5.1</ecNumber>
    </recommendedName>
    <alternativeName>
        <fullName evidence="7">NAD(+) synthase [glutamine-hydrolyzing]</fullName>
    </alternativeName>
</protein>
<comment type="catalytic activity">
    <reaction evidence="7">
        <text>deamido-NAD(+) + L-glutamine + ATP + H2O = L-glutamate + AMP + diphosphate + NAD(+) + H(+)</text>
        <dbReference type="Rhea" id="RHEA:24384"/>
        <dbReference type="ChEBI" id="CHEBI:15377"/>
        <dbReference type="ChEBI" id="CHEBI:15378"/>
        <dbReference type="ChEBI" id="CHEBI:29985"/>
        <dbReference type="ChEBI" id="CHEBI:30616"/>
        <dbReference type="ChEBI" id="CHEBI:33019"/>
        <dbReference type="ChEBI" id="CHEBI:57540"/>
        <dbReference type="ChEBI" id="CHEBI:58359"/>
        <dbReference type="ChEBI" id="CHEBI:58437"/>
        <dbReference type="ChEBI" id="CHEBI:456215"/>
        <dbReference type="EC" id="6.3.5.1"/>
    </reaction>
</comment>
<dbReference type="NCBIfam" id="TIGR00552">
    <property type="entry name" value="nadE"/>
    <property type="match status" value="1"/>
</dbReference>
<dbReference type="RefSeq" id="XP_069201147.1">
    <property type="nucleotide sequence ID" value="XM_069343320.1"/>
</dbReference>
<dbReference type="EC" id="6.3.5.1" evidence="7"/>
<keyword evidence="3 7" id="KW-0436">Ligase</keyword>
<dbReference type="SUPFAM" id="SSF52402">
    <property type="entry name" value="Adenine nucleotide alpha hydrolases-like"/>
    <property type="match status" value="1"/>
</dbReference>
<evidence type="ECO:0000256" key="1">
    <source>
        <dbReference type="ARBA" id="ARBA00005188"/>
    </source>
</evidence>
<dbReference type="CDD" id="cd00553">
    <property type="entry name" value="NAD_synthase"/>
    <property type="match status" value="1"/>
</dbReference>
<dbReference type="CDD" id="cd07570">
    <property type="entry name" value="GAT_Gln-NAD-synth"/>
    <property type="match status" value="1"/>
</dbReference>
<keyword evidence="4 7" id="KW-0547">Nucleotide-binding</keyword>
<evidence type="ECO:0000256" key="5">
    <source>
        <dbReference type="ARBA" id="ARBA00022840"/>
    </source>
</evidence>
<dbReference type="PANTHER" id="PTHR23090">
    <property type="entry name" value="NH 3 /GLUTAMINE-DEPENDENT NAD + SYNTHETASE"/>
    <property type="match status" value="1"/>
</dbReference>
<dbReference type="Proteomes" id="UP001562354">
    <property type="component" value="Unassembled WGS sequence"/>
</dbReference>
<evidence type="ECO:0000313" key="10">
    <source>
        <dbReference type="Proteomes" id="UP001562354"/>
    </source>
</evidence>
<dbReference type="Pfam" id="PF00795">
    <property type="entry name" value="CN_hydrolase"/>
    <property type="match status" value="1"/>
</dbReference>
<dbReference type="InterPro" id="IPR003010">
    <property type="entry name" value="C-N_Hydrolase"/>
</dbReference>
<evidence type="ECO:0000256" key="6">
    <source>
        <dbReference type="ARBA" id="ARBA00023027"/>
    </source>
</evidence>
<dbReference type="PANTHER" id="PTHR23090:SF9">
    <property type="entry name" value="GLUTAMINE-DEPENDENT NAD(+) SYNTHETASE"/>
    <property type="match status" value="1"/>
</dbReference>
<dbReference type="InterPro" id="IPR014445">
    <property type="entry name" value="Gln-dep_NAD_synthase"/>
</dbReference>
<dbReference type="Gene3D" id="3.60.110.10">
    <property type="entry name" value="Carbon-nitrogen hydrolase"/>
    <property type="match status" value="1"/>
</dbReference>
<comment type="caution">
    <text evidence="9">The sequence shown here is derived from an EMBL/GenBank/DDBJ whole genome shotgun (WGS) entry which is preliminary data.</text>
</comment>
<name>A0ABR3PFD7_9PEZI</name>
<dbReference type="HAMAP" id="MF_02090">
    <property type="entry name" value="NadE_glutamine_dep"/>
    <property type="match status" value="1"/>
</dbReference>
<keyword evidence="6 7" id="KW-0520">NAD</keyword>
<dbReference type="SUPFAM" id="SSF56317">
    <property type="entry name" value="Carbon-nitrogen hydrolase"/>
    <property type="match status" value="1"/>
</dbReference>
<feature type="domain" description="CN hydrolase" evidence="8">
    <location>
        <begin position="5"/>
        <end position="274"/>
    </location>
</feature>
<reference evidence="9 10" key="1">
    <citation type="submission" date="2024-07" db="EMBL/GenBank/DDBJ databases">
        <title>Draft sequence of the Neodothiora populina.</title>
        <authorList>
            <person name="Drown D.D."/>
            <person name="Schuette U.S."/>
            <person name="Buechlein A.B."/>
            <person name="Rusch D.R."/>
            <person name="Winton L.W."/>
            <person name="Adams G.A."/>
        </authorList>
    </citation>
    <scope>NUCLEOTIDE SEQUENCE [LARGE SCALE GENOMIC DNA]</scope>
    <source>
        <strain evidence="9 10">CPC 39397</strain>
    </source>
</reference>
<dbReference type="Pfam" id="PF02540">
    <property type="entry name" value="NAD_synthase"/>
    <property type="match status" value="1"/>
</dbReference>
<evidence type="ECO:0000256" key="7">
    <source>
        <dbReference type="PIRNR" id="PIRNR006630"/>
    </source>
</evidence>
<organism evidence="9 10">
    <name type="scientific">Neodothiora populina</name>
    <dbReference type="NCBI Taxonomy" id="2781224"/>
    <lineage>
        <taxon>Eukaryota</taxon>
        <taxon>Fungi</taxon>
        <taxon>Dikarya</taxon>
        <taxon>Ascomycota</taxon>
        <taxon>Pezizomycotina</taxon>
        <taxon>Dothideomycetes</taxon>
        <taxon>Dothideomycetidae</taxon>
        <taxon>Dothideales</taxon>
        <taxon>Dothioraceae</taxon>
        <taxon>Neodothiora</taxon>
    </lineage>
</organism>
<dbReference type="InterPro" id="IPR036526">
    <property type="entry name" value="C-N_Hydrolase_sf"/>
</dbReference>
<evidence type="ECO:0000256" key="4">
    <source>
        <dbReference type="ARBA" id="ARBA00022741"/>
    </source>
</evidence>
<evidence type="ECO:0000313" key="9">
    <source>
        <dbReference type="EMBL" id="KAL1304873.1"/>
    </source>
</evidence>
<dbReference type="Gene3D" id="3.40.50.620">
    <property type="entry name" value="HUPs"/>
    <property type="match status" value="1"/>
</dbReference>
<gene>
    <name evidence="9" type="ORF">AAFC00_003796</name>
</gene>
<keyword evidence="10" id="KW-1185">Reference proteome</keyword>